<dbReference type="PANTHER" id="PTHR42776:SF27">
    <property type="entry name" value="DIPEPTIDYL PEPTIDASE FAMILY MEMBER 6"/>
    <property type="match status" value="1"/>
</dbReference>
<dbReference type="Pfam" id="PF00326">
    <property type="entry name" value="Peptidase_S9"/>
    <property type="match status" value="1"/>
</dbReference>
<feature type="domain" description="Peptidase S9 prolyl oligopeptidase catalytic" evidence="4">
    <location>
        <begin position="590"/>
        <end position="793"/>
    </location>
</feature>
<evidence type="ECO:0000313" key="5">
    <source>
        <dbReference type="EMBL" id="MFC4311046.1"/>
    </source>
</evidence>
<dbReference type="SUPFAM" id="SSF82171">
    <property type="entry name" value="DPP6 N-terminal domain-like"/>
    <property type="match status" value="1"/>
</dbReference>
<name>A0ABV8SU78_9GAMM</name>
<keyword evidence="3" id="KW-0732">Signal</keyword>
<comment type="caution">
    <text evidence="5">The sequence shown here is derived from an EMBL/GenBank/DDBJ whole genome shotgun (WGS) entry which is preliminary data.</text>
</comment>
<reference evidence="6" key="1">
    <citation type="journal article" date="2019" name="Int. J. Syst. Evol. Microbiol.">
        <title>The Global Catalogue of Microorganisms (GCM) 10K type strain sequencing project: providing services to taxonomists for standard genome sequencing and annotation.</title>
        <authorList>
            <consortium name="The Broad Institute Genomics Platform"/>
            <consortium name="The Broad Institute Genome Sequencing Center for Infectious Disease"/>
            <person name="Wu L."/>
            <person name="Ma J."/>
        </authorList>
    </citation>
    <scope>NUCLEOTIDE SEQUENCE [LARGE SCALE GENOMIC DNA]</scope>
    <source>
        <strain evidence="6">CGMCC 1.10759</strain>
    </source>
</reference>
<dbReference type="InterPro" id="IPR011042">
    <property type="entry name" value="6-blade_b-propeller_TolB-like"/>
</dbReference>
<keyword evidence="2" id="KW-0720">Serine protease</keyword>
<feature type="signal peptide" evidence="3">
    <location>
        <begin position="1"/>
        <end position="25"/>
    </location>
</feature>
<evidence type="ECO:0000256" key="2">
    <source>
        <dbReference type="ARBA" id="ARBA00022825"/>
    </source>
</evidence>
<proteinExistence type="predicted"/>
<dbReference type="Pfam" id="PF07676">
    <property type="entry name" value="PD40"/>
    <property type="match status" value="1"/>
</dbReference>
<dbReference type="SUPFAM" id="SSF53474">
    <property type="entry name" value="alpha/beta-Hydrolases"/>
    <property type="match status" value="1"/>
</dbReference>
<sequence>MSRLKHSGIAGAALAVALSWSDAGASAPAFKVSPADAFPIDLAFSRREFLYNQNLVASPTGNQVAYVVITPPPTQPQSDRFLPNGTPTTAIGASIHVVATDVSKPSQAPGICSGKGNQWAPSWSADGKQLAFYSNADGLVHVWTYELATQRCRRVSNAVIRGTVFSGSEPRWSPDGATLYVPLDPNPPQLSSNTASAVPVAEKRGPMVLFGGNEGGASVSARDGQSGSSDDWMMKQYNAALAAISVDSGAVRTLVPADHATRPHRLELSPSGKWVSYNSVIYLPQNISTESVMDLLALPARGGEPKPLVKAMRSSEHTVNYTRLDYRWHPEQDRLFYLKDGGVWSIDFDDNGPGEPRRLAPELAELAPAVLYFTSDAKSLIVGLEPQGTGRDRMPQRLAIVPLDGGPVVQRKLPDLKDWQFLDLIRADEDSVWQPDARSIVAVMRDRRTGEVAMVRVDVTSGETTVLAKGMYRTPFFAATGGQRQLVGIYEDIATPPDLYRFTTKATRAQQLSIIEPKLEGRRYGTAEVIETRTPQHDGSLASVRTTILLPPGAKRGDRLPAIVMIYSGSDLSTRASVFGGGMGNTVPSQVFTSRGYAVVMANIVLAPEGIGSYPANQMTDEVLAQAYAAADAGYIDINRLAVSGQSYGGYSTGSIVSHTNLFRAAIPVNGCFDLAAFYGGMQDGGNSHWVRWAEKGQGRMGDSPWANPARFIDNSPYYRIDRIHTPLLIVAGEADETVAYQESKKFFVGLRRMDRPVQLVVYPGEGHVIATWTKTNAVDVSQRMLEFLDKHLR</sequence>
<evidence type="ECO:0000259" key="4">
    <source>
        <dbReference type="Pfam" id="PF00326"/>
    </source>
</evidence>
<dbReference type="Gene3D" id="3.40.50.1820">
    <property type="entry name" value="alpha/beta hydrolase"/>
    <property type="match status" value="1"/>
</dbReference>
<keyword evidence="6" id="KW-1185">Reference proteome</keyword>
<keyword evidence="2" id="KW-0645">Protease</keyword>
<dbReference type="EMBL" id="JBHSDU010000003">
    <property type="protein sequence ID" value="MFC4311046.1"/>
    <property type="molecule type" value="Genomic_DNA"/>
</dbReference>
<keyword evidence="1" id="KW-0378">Hydrolase</keyword>
<dbReference type="InterPro" id="IPR001375">
    <property type="entry name" value="Peptidase_S9_cat"/>
</dbReference>
<gene>
    <name evidence="5" type="ORF">ACFPN2_18255</name>
</gene>
<dbReference type="RefSeq" id="WP_380599049.1">
    <property type="nucleotide sequence ID" value="NZ_JBHSDU010000003.1"/>
</dbReference>
<dbReference type="InterPro" id="IPR029058">
    <property type="entry name" value="AB_hydrolase_fold"/>
</dbReference>
<dbReference type="Gene3D" id="2.120.10.30">
    <property type="entry name" value="TolB, C-terminal domain"/>
    <property type="match status" value="2"/>
</dbReference>
<dbReference type="PANTHER" id="PTHR42776">
    <property type="entry name" value="SERINE PEPTIDASE S9 FAMILY MEMBER"/>
    <property type="match status" value="1"/>
</dbReference>
<organism evidence="5 6">
    <name type="scientific">Steroidobacter flavus</name>
    <dbReference type="NCBI Taxonomy" id="1842136"/>
    <lineage>
        <taxon>Bacteria</taxon>
        <taxon>Pseudomonadati</taxon>
        <taxon>Pseudomonadota</taxon>
        <taxon>Gammaproteobacteria</taxon>
        <taxon>Steroidobacterales</taxon>
        <taxon>Steroidobacteraceae</taxon>
        <taxon>Steroidobacter</taxon>
    </lineage>
</organism>
<evidence type="ECO:0000256" key="1">
    <source>
        <dbReference type="ARBA" id="ARBA00022801"/>
    </source>
</evidence>
<evidence type="ECO:0000256" key="3">
    <source>
        <dbReference type="SAM" id="SignalP"/>
    </source>
</evidence>
<evidence type="ECO:0000313" key="6">
    <source>
        <dbReference type="Proteomes" id="UP001595904"/>
    </source>
</evidence>
<feature type="chain" id="PRO_5047303441" evidence="3">
    <location>
        <begin position="26"/>
        <end position="794"/>
    </location>
</feature>
<dbReference type="InterPro" id="IPR011659">
    <property type="entry name" value="WD40"/>
</dbReference>
<dbReference type="Proteomes" id="UP001595904">
    <property type="component" value="Unassembled WGS sequence"/>
</dbReference>
<accession>A0ABV8SU78</accession>
<protein>
    <submittedName>
        <fullName evidence="5">Prolyl oligopeptidase family serine peptidase</fullName>
    </submittedName>
</protein>